<keyword evidence="1" id="KW-0472">Membrane</keyword>
<protein>
    <submittedName>
        <fullName evidence="3">Uncharacterized protein</fullName>
    </submittedName>
</protein>
<reference evidence="2 4" key="1">
    <citation type="submission" date="2020-01" db="EMBL/GenBank/DDBJ databases">
        <title>the WGS Modestobacter muralis CPCC 204518.</title>
        <authorList>
            <person name="Jiang Z."/>
        </authorList>
    </citation>
    <scope>NUCLEOTIDE SEQUENCE [LARGE SCALE GENOMIC DNA]</scope>
    <source>
        <strain evidence="2 4">DSM 100205</strain>
    </source>
</reference>
<reference evidence="3 5" key="2">
    <citation type="submission" date="2020-02" db="EMBL/GenBank/DDBJ databases">
        <title>The WGS of Modestobacter muralis DSM 100205.</title>
        <authorList>
            <person name="Jiang Z."/>
        </authorList>
    </citation>
    <scope>NUCLEOTIDE SEQUENCE [LARGE SCALE GENOMIC DNA]</scope>
    <source>
        <strain evidence="3 5">DSM 100205</strain>
    </source>
</reference>
<evidence type="ECO:0000313" key="4">
    <source>
        <dbReference type="Proteomes" id="UP000468828"/>
    </source>
</evidence>
<dbReference type="Proteomes" id="UP000468828">
    <property type="component" value="Unassembled WGS sequence"/>
</dbReference>
<evidence type="ECO:0000313" key="3">
    <source>
        <dbReference type="EMBL" id="NEN49589.1"/>
    </source>
</evidence>
<proteinExistence type="predicted"/>
<dbReference type="RefSeq" id="WP_163609286.1">
    <property type="nucleotide sequence ID" value="NZ_JAAGWB010000004.1"/>
</dbReference>
<dbReference type="AlphaFoldDB" id="A0A6P0H278"/>
<evidence type="ECO:0000256" key="1">
    <source>
        <dbReference type="SAM" id="Phobius"/>
    </source>
</evidence>
<dbReference type="EMBL" id="JAAGWB010000004">
    <property type="protein sequence ID" value="NEN49589.1"/>
    <property type="molecule type" value="Genomic_DNA"/>
</dbReference>
<feature type="transmembrane region" description="Helical" evidence="1">
    <location>
        <begin position="79"/>
        <end position="97"/>
    </location>
</feature>
<accession>A0A6P0H278</accession>
<keyword evidence="1" id="KW-0812">Transmembrane</keyword>
<feature type="transmembrane region" description="Helical" evidence="1">
    <location>
        <begin position="40"/>
        <end position="59"/>
    </location>
</feature>
<sequence length="108" mass="10644">MSALSTAGQVGLLLVPVAVLGLVFVVVPVLLSLEQQWSAASAVLAVVAAATGVAFVLVSAQRADANPGGGAEGVLGTDVPALLLPPLLLGVLALVAGRRGSRRARARG</sequence>
<comment type="caution">
    <text evidence="3">The sequence shown here is derived from an EMBL/GenBank/DDBJ whole genome shotgun (WGS) entry which is preliminary data.</text>
</comment>
<organism evidence="3 5">
    <name type="scientific">Modestobacter muralis</name>
    <dbReference type="NCBI Taxonomy" id="1608614"/>
    <lineage>
        <taxon>Bacteria</taxon>
        <taxon>Bacillati</taxon>
        <taxon>Actinomycetota</taxon>
        <taxon>Actinomycetes</taxon>
        <taxon>Geodermatophilales</taxon>
        <taxon>Geodermatophilaceae</taxon>
        <taxon>Modestobacter</taxon>
    </lineage>
</organism>
<keyword evidence="4" id="KW-1185">Reference proteome</keyword>
<dbReference type="EMBL" id="JAAGWH010000004">
    <property type="protein sequence ID" value="NEK92822.1"/>
    <property type="molecule type" value="Genomic_DNA"/>
</dbReference>
<name>A0A6P0H278_9ACTN</name>
<gene>
    <name evidence="3" type="ORF">G3R41_01360</name>
    <name evidence="2" type="ORF">GCU67_01360</name>
</gene>
<keyword evidence="1" id="KW-1133">Transmembrane helix</keyword>
<feature type="transmembrane region" description="Helical" evidence="1">
    <location>
        <begin position="12"/>
        <end position="33"/>
    </location>
</feature>
<evidence type="ECO:0000313" key="5">
    <source>
        <dbReference type="Proteomes" id="UP000471152"/>
    </source>
</evidence>
<evidence type="ECO:0000313" key="2">
    <source>
        <dbReference type="EMBL" id="NEK92822.1"/>
    </source>
</evidence>
<dbReference type="Proteomes" id="UP000471152">
    <property type="component" value="Unassembled WGS sequence"/>
</dbReference>